<gene>
    <name evidence="1" type="ORF">MLD38_028811</name>
</gene>
<proteinExistence type="predicted"/>
<organism evidence="1 2">
    <name type="scientific">Melastoma candidum</name>
    <dbReference type="NCBI Taxonomy" id="119954"/>
    <lineage>
        <taxon>Eukaryota</taxon>
        <taxon>Viridiplantae</taxon>
        <taxon>Streptophyta</taxon>
        <taxon>Embryophyta</taxon>
        <taxon>Tracheophyta</taxon>
        <taxon>Spermatophyta</taxon>
        <taxon>Magnoliopsida</taxon>
        <taxon>eudicotyledons</taxon>
        <taxon>Gunneridae</taxon>
        <taxon>Pentapetalae</taxon>
        <taxon>rosids</taxon>
        <taxon>malvids</taxon>
        <taxon>Myrtales</taxon>
        <taxon>Melastomataceae</taxon>
        <taxon>Melastomatoideae</taxon>
        <taxon>Melastomateae</taxon>
        <taxon>Melastoma</taxon>
    </lineage>
</organism>
<keyword evidence="2" id="KW-1185">Reference proteome</keyword>
<accession>A0ACB9N4I8</accession>
<comment type="caution">
    <text evidence="1">The sequence shown here is derived from an EMBL/GenBank/DDBJ whole genome shotgun (WGS) entry which is preliminary data.</text>
</comment>
<reference evidence="2" key="1">
    <citation type="journal article" date="2023" name="Front. Plant Sci.">
        <title>Chromosomal-level genome assembly of Melastoma candidum provides insights into trichome evolution.</title>
        <authorList>
            <person name="Zhong Y."/>
            <person name="Wu W."/>
            <person name="Sun C."/>
            <person name="Zou P."/>
            <person name="Liu Y."/>
            <person name="Dai S."/>
            <person name="Zhou R."/>
        </authorList>
    </citation>
    <scope>NUCLEOTIDE SEQUENCE [LARGE SCALE GENOMIC DNA]</scope>
</reference>
<evidence type="ECO:0000313" key="1">
    <source>
        <dbReference type="EMBL" id="KAI4330529.1"/>
    </source>
</evidence>
<evidence type="ECO:0000313" key="2">
    <source>
        <dbReference type="Proteomes" id="UP001057402"/>
    </source>
</evidence>
<name>A0ACB9N4I8_9MYRT</name>
<dbReference type="EMBL" id="CM042887">
    <property type="protein sequence ID" value="KAI4330529.1"/>
    <property type="molecule type" value="Genomic_DNA"/>
</dbReference>
<protein>
    <submittedName>
        <fullName evidence="1">Uncharacterized protein</fullName>
    </submittedName>
</protein>
<sequence>MDVYLRQAGFYGVAKLPFISLDWALITALTERWRLETHTFHMLHGEMTVTLHDVAIQLGLPVDGDAVIVDTSVSNEAIPIDASEEVVQMQTRAYILQLIDGMIFTTKLYRANGIQKLWKWARNEQSLTGKATANFVPQHWQPSSGLVMSNDVAGAGVIGCCKSSRILNSFPSV</sequence>
<dbReference type="Proteomes" id="UP001057402">
    <property type="component" value="Chromosome 8"/>
</dbReference>